<name>A0ABV6KVH7_9BACI</name>
<keyword evidence="2" id="KW-1185">Reference proteome</keyword>
<accession>A0ABV6KVH7</accession>
<evidence type="ECO:0008006" key="3">
    <source>
        <dbReference type="Google" id="ProtNLM"/>
    </source>
</evidence>
<gene>
    <name evidence="1" type="ORF">ACFFHF_19265</name>
</gene>
<sequence length="205" mass="22726">MIDAKRKAIIFLTLSFLLAVATAGVILMQITEAQKKLGKTVAVAAAAKNIGSYREIKESDITWVELPETSAYESFITDEKELKEAISVVEIEEGDLLTSSLVRKKLDIPENERVVWLNATEAVLIDQEVAEGDLVDLVVARNDENDNLVTERFLNNIRVVQVEEVKEGAPRVKIALSIEEAERVIHFQNSAVQLRVLRVNQASAG</sequence>
<comment type="caution">
    <text evidence="1">The sequence shown here is derived from an EMBL/GenBank/DDBJ whole genome shotgun (WGS) entry which is preliminary data.</text>
</comment>
<dbReference type="RefSeq" id="WP_160548010.1">
    <property type="nucleotide sequence ID" value="NZ_JBHLUU010000120.1"/>
</dbReference>
<dbReference type="Proteomes" id="UP001589738">
    <property type="component" value="Unassembled WGS sequence"/>
</dbReference>
<evidence type="ECO:0000313" key="1">
    <source>
        <dbReference type="EMBL" id="MFC0477339.1"/>
    </source>
</evidence>
<organism evidence="1 2">
    <name type="scientific">Robertmurraya beringensis</name>
    <dbReference type="NCBI Taxonomy" id="641660"/>
    <lineage>
        <taxon>Bacteria</taxon>
        <taxon>Bacillati</taxon>
        <taxon>Bacillota</taxon>
        <taxon>Bacilli</taxon>
        <taxon>Bacillales</taxon>
        <taxon>Bacillaceae</taxon>
        <taxon>Robertmurraya</taxon>
    </lineage>
</organism>
<proteinExistence type="predicted"/>
<reference evidence="1 2" key="1">
    <citation type="submission" date="2024-09" db="EMBL/GenBank/DDBJ databases">
        <authorList>
            <person name="Sun Q."/>
            <person name="Mori K."/>
        </authorList>
    </citation>
    <scope>NUCLEOTIDE SEQUENCE [LARGE SCALE GENOMIC DNA]</scope>
    <source>
        <strain evidence="1 2">CGMCC 1.9126</strain>
    </source>
</reference>
<evidence type="ECO:0000313" key="2">
    <source>
        <dbReference type="Proteomes" id="UP001589738"/>
    </source>
</evidence>
<protein>
    <recommendedName>
        <fullName evidence="3">SAF domain-containing protein</fullName>
    </recommendedName>
</protein>
<dbReference type="EMBL" id="JBHLUU010000120">
    <property type="protein sequence ID" value="MFC0477339.1"/>
    <property type="molecule type" value="Genomic_DNA"/>
</dbReference>
<dbReference type="CDD" id="cd11614">
    <property type="entry name" value="SAF_CpaB_FlgA_like"/>
    <property type="match status" value="1"/>
</dbReference>